<dbReference type="Proteomes" id="UP000032180">
    <property type="component" value="Chromosome 9"/>
</dbReference>
<dbReference type="EnsemblPlants" id="LPERR09G15610.1">
    <property type="protein sequence ID" value="LPERR09G15610.1"/>
    <property type="gene ID" value="LPERR09G15610"/>
</dbReference>
<feature type="region of interest" description="Disordered" evidence="1">
    <location>
        <begin position="48"/>
        <end position="73"/>
    </location>
</feature>
<evidence type="ECO:0000256" key="1">
    <source>
        <dbReference type="SAM" id="MobiDB-lite"/>
    </source>
</evidence>
<evidence type="ECO:0000313" key="2">
    <source>
        <dbReference type="EnsemblPlants" id="LPERR09G15610.1"/>
    </source>
</evidence>
<organism evidence="2 3">
    <name type="scientific">Leersia perrieri</name>
    <dbReference type="NCBI Taxonomy" id="77586"/>
    <lineage>
        <taxon>Eukaryota</taxon>
        <taxon>Viridiplantae</taxon>
        <taxon>Streptophyta</taxon>
        <taxon>Embryophyta</taxon>
        <taxon>Tracheophyta</taxon>
        <taxon>Spermatophyta</taxon>
        <taxon>Magnoliopsida</taxon>
        <taxon>Liliopsida</taxon>
        <taxon>Poales</taxon>
        <taxon>Poaceae</taxon>
        <taxon>BOP clade</taxon>
        <taxon>Oryzoideae</taxon>
        <taxon>Oryzeae</taxon>
        <taxon>Oryzinae</taxon>
        <taxon>Leersia</taxon>
    </lineage>
</organism>
<dbReference type="Gramene" id="LPERR09G15610.1">
    <property type="protein sequence ID" value="LPERR09G15610.1"/>
    <property type="gene ID" value="LPERR09G15610"/>
</dbReference>
<dbReference type="AlphaFoldDB" id="A0A0D9XGT6"/>
<reference evidence="2" key="3">
    <citation type="submission" date="2015-04" db="UniProtKB">
        <authorList>
            <consortium name="EnsemblPlants"/>
        </authorList>
    </citation>
    <scope>IDENTIFICATION</scope>
</reference>
<reference evidence="3" key="2">
    <citation type="submission" date="2013-12" db="EMBL/GenBank/DDBJ databases">
        <authorList>
            <person name="Yu Y."/>
            <person name="Lee S."/>
            <person name="de Baynast K."/>
            <person name="Wissotski M."/>
            <person name="Liu L."/>
            <person name="Talag J."/>
            <person name="Goicoechea J."/>
            <person name="Angelova A."/>
            <person name="Jetty R."/>
            <person name="Kudrna D."/>
            <person name="Golser W."/>
            <person name="Rivera L."/>
            <person name="Zhang J."/>
            <person name="Wing R."/>
        </authorList>
    </citation>
    <scope>NUCLEOTIDE SEQUENCE</scope>
</reference>
<reference evidence="2 3" key="1">
    <citation type="submission" date="2012-08" db="EMBL/GenBank/DDBJ databases">
        <title>Oryza genome evolution.</title>
        <authorList>
            <person name="Wing R.A."/>
        </authorList>
    </citation>
    <scope>NUCLEOTIDE SEQUENCE</scope>
</reference>
<protein>
    <submittedName>
        <fullName evidence="2">Uncharacterized protein</fullName>
    </submittedName>
</protein>
<accession>A0A0D9XGT6</accession>
<keyword evidence="3" id="KW-1185">Reference proteome</keyword>
<dbReference type="HOGENOM" id="CLU_2240475_0_0_1"/>
<evidence type="ECO:0000313" key="3">
    <source>
        <dbReference type="Proteomes" id="UP000032180"/>
    </source>
</evidence>
<sequence>MSWHRSSDFSSSPTIPCRHPKTPIITSEPRKPNIAVFAFIVLAGRRKTRLSPATRRPNQRPDSCTDGRDQLRSLPPPFVAAVNRFPPLRVIAGGMLGGRSEDRLI</sequence>
<feature type="region of interest" description="Disordered" evidence="1">
    <location>
        <begin position="1"/>
        <end position="27"/>
    </location>
</feature>
<proteinExistence type="predicted"/>
<name>A0A0D9XGT6_9ORYZ</name>